<protein>
    <submittedName>
        <fullName evidence="2">4291_t:CDS:1</fullName>
    </submittedName>
</protein>
<dbReference type="AlphaFoldDB" id="A0A9N9H6Q5"/>
<dbReference type="EMBL" id="CAJVPL010004793">
    <property type="protein sequence ID" value="CAG8651319.1"/>
    <property type="molecule type" value="Genomic_DNA"/>
</dbReference>
<feature type="signal peptide" evidence="1">
    <location>
        <begin position="1"/>
        <end position="32"/>
    </location>
</feature>
<dbReference type="Proteomes" id="UP000789831">
    <property type="component" value="Unassembled WGS sequence"/>
</dbReference>
<sequence length="100" mass="10551">MGRKITLISLFIAISVIMLNFFSCSFPTPTDGGVVSAGPGGIGGGIVGGPDYFVADIGHPGGPVEHDYCPPRKPGCSLPMHDYPPSPITDDRVYGNEWQM</sequence>
<reference evidence="2" key="1">
    <citation type="submission" date="2021-06" db="EMBL/GenBank/DDBJ databases">
        <authorList>
            <person name="Kallberg Y."/>
            <person name="Tangrot J."/>
            <person name="Rosling A."/>
        </authorList>
    </citation>
    <scope>NUCLEOTIDE SEQUENCE</scope>
    <source>
        <strain evidence="2">MT106</strain>
    </source>
</reference>
<keyword evidence="3" id="KW-1185">Reference proteome</keyword>
<keyword evidence="1" id="KW-0732">Signal</keyword>
<evidence type="ECO:0000313" key="3">
    <source>
        <dbReference type="Proteomes" id="UP000789831"/>
    </source>
</evidence>
<evidence type="ECO:0000313" key="2">
    <source>
        <dbReference type="EMBL" id="CAG8651319.1"/>
    </source>
</evidence>
<name>A0A9N9H6Q5_9GLOM</name>
<feature type="chain" id="PRO_5040160148" evidence="1">
    <location>
        <begin position="33"/>
        <end position="100"/>
    </location>
</feature>
<evidence type="ECO:0000256" key="1">
    <source>
        <dbReference type="SAM" id="SignalP"/>
    </source>
</evidence>
<gene>
    <name evidence="2" type="ORF">AGERDE_LOCUS11415</name>
</gene>
<accession>A0A9N9H6Q5</accession>
<comment type="caution">
    <text evidence="2">The sequence shown here is derived from an EMBL/GenBank/DDBJ whole genome shotgun (WGS) entry which is preliminary data.</text>
</comment>
<feature type="non-terminal residue" evidence="2">
    <location>
        <position position="100"/>
    </location>
</feature>
<proteinExistence type="predicted"/>
<organism evidence="2 3">
    <name type="scientific">Ambispora gerdemannii</name>
    <dbReference type="NCBI Taxonomy" id="144530"/>
    <lineage>
        <taxon>Eukaryota</taxon>
        <taxon>Fungi</taxon>
        <taxon>Fungi incertae sedis</taxon>
        <taxon>Mucoromycota</taxon>
        <taxon>Glomeromycotina</taxon>
        <taxon>Glomeromycetes</taxon>
        <taxon>Archaeosporales</taxon>
        <taxon>Ambisporaceae</taxon>
        <taxon>Ambispora</taxon>
    </lineage>
</organism>